<dbReference type="RefSeq" id="WP_058319513.1">
    <property type="nucleotide sequence ID" value="NZ_CYSF01000015.1"/>
</dbReference>
<dbReference type="EMBL" id="CYSF01000015">
    <property type="protein sequence ID" value="CUH85430.1"/>
    <property type="molecule type" value="Genomic_DNA"/>
</dbReference>
<dbReference type="Proteomes" id="UP000051681">
    <property type="component" value="Unassembled WGS sequence"/>
</dbReference>
<feature type="domain" description="Tetrapyrrole biosynthesis uroporphyrinogen III synthase" evidence="1">
    <location>
        <begin position="15"/>
        <end position="208"/>
    </location>
</feature>
<dbReference type="GO" id="GO:0004852">
    <property type="term" value="F:uroporphyrinogen-III synthase activity"/>
    <property type="evidence" value="ECO:0007669"/>
    <property type="project" value="InterPro"/>
</dbReference>
<dbReference type="AlphaFoldDB" id="A0A0P1GRV2"/>
<evidence type="ECO:0000313" key="2">
    <source>
        <dbReference type="EMBL" id="CUH85430.1"/>
    </source>
</evidence>
<reference evidence="2 3" key="1">
    <citation type="submission" date="2015-09" db="EMBL/GenBank/DDBJ databases">
        <authorList>
            <consortium name="Swine Surveillance"/>
        </authorList>
    </citation>
    <scope>NUCLEOTIDE SEQUENCE [LARGE SCALE GENOMIC DNA]</scope>
    <source>
        <strain evidence="2 3">CECT 8383</strain>
    </source>
</reference>
<dbReference type="STRING" id="340021.TM5383_02664"/>
<dbReference type="InterPro" id="IPR036108">
    <property type="entry name" value="4pyrrol_syn_uPrphyn_synt_sf"/>
</dbReference>
<dbReference type="OrthoDB" id="7204250at2"/>
<sequence>MVQLLLTRPEADSVRFAAQLQAAGVEVEPLIAPLMRIEVLPVPVLAQDQAVIFTSRNGVWALPDGAGRLAYVVGAATDAAAQRAGYVTRAADGDAEALFRRIMADHAAGTFQGGLHHIRGRHARGDLAARLTAAGVPTGETVSYEQVAQHFDTAMEKRLEMPEKLMVALFSPRSAALFAKACARVQLRAPLYVSVFSNAVADALRPIKLAQCDVVPSPEAPLMIDSIRRQLRELRGLEGEI</sequence>
<dbReference type="GO" id="GO:0033014">
    <property type="term" value="P:tetrapyrrole biosynthetic process"/>
    <property type="evidence" value="ECO:0007669"/>
    <property type="project" value="InterPro"/>
</dbReference>
<dbReference type="Pfam" id="PF02602">
    <property type="entry name" value="HEM4"/>
    <property type="match status" value="1"/>
</dbReference>
<accession>A0A0P1GRV2</accession>
<gene>
    <name evidence="2" type="ORF">TM5383_02664</name>
</gene>
<organism evidence="2 3">
    <name type="scientific">Thalassovita mediterranea</name>
    <dbReference type="NCBI Taxonomy" id="340021"/>
    <lineage>
        <taxon>Bacteria</taxon>
        <taxon>Pseudomonadati</taxon>
        <taxon>Pseudomonadota</taxon>
        <taxon>Alphaproteobacteria</taxon>
        <taxon>Rhodobacterales</taxon>
        <taxon>Roseobacteraceae</taxon>
        <taxon>Thalassovita</taxon>
    </lineage>
</organism>
<evidence type="ECO:0000259" key="1">
    <source>
        <dbReference type="Pfam" id="PF02602"/>
    </source>
</evidence>
<name>A0A0P1GRV2_9RHOB</name>
<dbReference type="SUPFAM" id="SSF69618">
    <property type="entry name" value="HemD-like"/>
    <property type="match status" value="1"/>
</dbReference>
<proteinExistence type="predicted"/>
<dbReference type="InterPro" id="IPR003754">
    <property type="entry name" value="4pyrrol_synth_uPrphyn_synth"/>
</dbReference>
<dbReference type="Gene3D" id="3.40.50.10090">
    <property type="match status" value="2"/>
</dbReference>
<keyword evidence="3" id="KW-1185">Reference proteome</keyword>
<evidence type="ECO:0000313" key="3">
    <source>
        <dbReference type="Proteomes" id="UP000051681"/>
    </source>
</evidence>
<protein>
    <submittedName>
        <fullName evidence="2">Uroporphyrinogen-III synthase</fullName>
    </submittedName>
</protein>
<dbReference type="CDD" id="cd06578">
    <property type="entry name" value="HemD"/>
    <property type="match status" value="1"/>
</dbReference>